<dbReference type="EMBL" id="GBXM01096327">
    <property type="protein sequence ID" value="JAH12250.1"/>
    <property type="molecule type" value="Transcribed_RNA"/>
</dbReference>
<organism evidence="1">
    <name type="scientific">Anguilla anguilla</name>
    <name type="common">European freshwater eel</name>
    <name type="synonym">Muraena anguilla</name>
    <dbReference type="NCBI Taxonomy" id="7936"/>
    <lineage>
        <taxon>Eukaryota</taxon>
        <taxon>Metazoa</taxon>
        <taxon>Chordata</taxon>
        <taxon>Craniata</taxon>
        <taxon>Vertebrata</taxon>
        <taxon>Euteleostomi</taxon>
        <taxon>Actinopterygii</taxon>
        <taxon>Neopterygii</taxon>
        <taxon>Teleostei</taxon>
        <taxon>Anguilliformes</taxon>
        <taxon>Anguillidae</taxon>
        <taxon>Anguilla</taxon>
    </lineage>
</organism>
<evidence type="ECO:0000313" key="1">
    <source>
        <dbReference type="EMBL" id="JAH12250.1"/>
    </source>
</evidence>
<dbReference type="AlphaFoldDB" id="A0A0E9Q7F5"/>
<reference evidence="1" key="1">
    <citation type="submission" date="2014-11" db="EMBL/GenBank/DDBJ databases">
        <authorList>
            <person name="Amaro Gonzalez C."/>
        </authorList>
    </citation>
    <scope>NUCLEOTIDE SEQUENCE</scope>
</reference>
<name>A0A0E9Q7F5_ANGAN</name>
<proteinExistence type="predicted"/>
<sequence>MVVYVTVESSEGRLHMLMLMWIRYVLSVERKTKT</sequence>
<protein>
    <submittedName>
        <fullName evidence="1">Uncharacterized protein</fullName>
    </submittedName>
</protein>
<reference evidence="1" key="2">
    <citation type="journal article" date="2015" name="Fish Shellfish Immunol.">
        <title>Early steps in the European eel (Anguilla anguilla)-Vibrio vulnificus interaction in the gills: Role of the RtxA13 toxin.</title>
        <authorList>
            <person name="Callol A."/>
            <person name="Pajuelo D."/>
            <person name="Ebbesson L."/>
            <person name="Teles M."/>
            <person name="MacKenzie S."/>
            <person name="Amaro C."/>
        </authorList>
    </citation>
    <scope>NUCLEOTIDE SEQUENCE</scope>
</reference>
<accession>A0A0E9Q7F5</accession>